<feature type="coiled-coil region" evidence="1">
    <location>
        <begin position="1184"/>
        <end position="1215"/>
    </location>
</feature>
<keyword evidence="4" id="KW-1185">Reference proteome</keyword>
<dbReference type="EMBL" id="JAUIZM010000011">
    <property type="protein sequence ID" value="KAK1355237.1"/>
    <property type="molecule type" value="Genomic_DNA"/>
</dbReference>
<evidence type="ECO:0000313" key="3">
    <source>
        <dbReference type="EMBL" id="KAK1355237.1"/>
    </source>
</evidence>
<accession>A0AAD8GTY0</accession>
<feature type="region of interest" description="Disordered" evidence="2">
    <location>
        <begin position="22"/>
        <end position="71"/>
    </location>
</feature>
<comment type="caution">
    <text evidence="3">The sequence shown here is derived from an EMBL/GenBank/DDBJ whole genome shotgun (WGS) entry which is preliminary data.</text>
</comment>
<reference evidence="3" key="2">
    <citation type="submission" date="2023-05" db="EMBL/GenBank/DDBJ databases">
        <authorList>
            <person name="Schelkunov M.I."/>
        </authorList>
    </citation>
    <scope>NUCLEOTIDE SEQUENCE</scope>
    <source>
        <strain evidence="3">Hsosn_3</strain>
        <tissue evidence="3">Leaf</tissue>
    </source>
</reference>
<keyword evidence="1" id="KW-0175">Coiled coil</keyword>
<dbReference type="AlphaFoldDB" id="A0AAD8GTY0"/>
<name>A0AAD8GTY0_9APIA</name>
<feature type="region of interest" description="Disordered" evidence="2">
    <location>
        <begin position="771"/>
        <end position="817"/>
    </location>
</feature>
<evidence type="ECO:0000256" key="2">
    <source>
        <dbReference type="SAM" id="MobiDB-lite"/>
    </source>
</evidence>
<feature type="region of interest" description="Disordered" evidence="2">
    <location>
        <begin position="158"/>
        <end position="183"/>
    </location>
</feature>
<evidence type="ECO:0000256" key="1">
    <source>
        <dbReference type="SAM" id="Coils"/>
    </source>
</evidence>
<proteinExistence type="predicted"/>
<gene>
    <name evidence="3" type="ORF">POM88_048493</name>
</gene>
<protein>
    <submittedName>
        <fullName evidence="3">Uncharacterized protein</fullName>
    </submittedName>
</protein>
<dbReference type="Proteomes" id="UP001237642">
    <property type="component" value="Unassembled WGS sequence"/>
</dbReference>
<sequence length="1230" mass="137473">MPTHYGLLSNAMGQGPTHLVPDTSMQPKQSKQLTTTSTVSQKTLVVKSKKSARTDVSGRQSGSKDFSSTPLTKKKIQGGVQGVLVKKADKVVKDVPVKRKLRLIDESDSEDDLPISSVMNVNKEVADTATKAVVPLSKPQKTRKLSKSRYHIPLTVQMKDTDIQTSNPDESSTPDALANPDVSIPDATTKVVSISDSPASPSQIREISWEKVSTTASLVGLTPTSKKKRNAEELVYQRQKKLKGSSPKGPEFQSNSAATVDPATQEPLNQSLGEGLASGMVTQEPFSQRENEDINIPATQEPSSQSEDAGKATASVERLVENIVNEGSTQEPLTQSVEAASEPQAPQEPLVANTDASISNPDDVHPNASGAPDNEPILIQPLRSRPMDHPISESQDKLKGIAIPDPAISHGSDDDNSDDDSDDDNENRKEKEQLATALKISLGTNFGSSSTYMASNAFTGKDQRQDFSTPSFDPAEAFRQNEWNNSWHQSDESISFSSAIEHAYNAVKSIENQDLKNHLKATTLLSKSLKSEIDSIKGSTEKVRTDIFNNFTKVPTTLQLRVVESQVKSVVSEQTSINQRIDSLDTTVTEIQASLSLILQLLSNPDVKKGEKVIQTKCTPDLVLRNNDDDTGDDGGDKAIQGETSDAVVMKTIQTSQSQTTQSTHVSDSGDKTVRTLVQSQILTEDQILTPGHGHILATIPEGDEDVIIDNPEDASNLFQKFSTKDGRIVTLYHTDKRVQQLYARKALSTASEEYPDLSHEEFLRLQRETMESYTAPARGRGSRGRRGARRSKRGSSTQTVPRQTRSRGLRIEEIPEASQNLIDPVIKDIMEEEDKEFVEEEPELRRKSSKSTLSNTNQIEDSNPDNIQDPDESEILQEVDLIILSTVVDCHNKEVDEEEEARRRDITKRTYEDFNLYLQRLKVSNKRQWRNTSRQESLLERSYTHEKEKNKKWEHISTLKCDTPINFQTVGIITSASSVVDLSDMARSKTLWLKMFSNLKQMSSYTRGGIGHRDAEFLNMTYVDPYSLTEIGGTLTSENLNNLLAVDIVIDCHDGFEKKEKLLYFMKDGSVKILSIQDLLIKTTQELKYVHYLLRWKNQVYKVWADMILSTIRRRLDGNSNFDGNYIPMYLNQRGQDVEMQRGTAVKEVTFGMTQLTLNPDGKEIAYLLLEEHSLQKSSIQNLRATIYQINEEDEELRNLKERLIQILEEKEESLLSNFLKMNLFYQKA</sequence>
<reference evidence="3" key="1">
    <citation type="submission" date="2023-02" db="EMBL/GenBank/DDBJ databases">
        <title>Genome of toxic invasive species Heracleum sosnowskyi carries increased number of genes despite the absence of recent whole-genome duplications.</title>
        <authorList>
            <person name="Schelkunov M."/>
            <person name="Shtratnikova V."/>
            <person name="Makarenko M."/>
            <person name="Klepikova A."/>
            <person name="Omelchenko D."/>
            <person name="Novikova G."/>
            <person name="Obukhova E."/>
            <person name="Bogdanov V."/>
            <person name="Penin A."/>
            <person name="Logacheva M."/>
        </authorList>
    </citation>
    <scope>NUCLEOTIDE SEQUENCE</scope>
    <source>
        <strain evidence="3">Hsosn_3</strain>
        <tissue evidence="3">Leaf</tissue>
    </source>
</reference>
<feature type="compositionally biased region" description="Acidic residues" evidence="2">
    <location>
        <begin position="414"/>
        <end position="425"/>
    </location>
</feature>
<feature type="compositionally biased region" description="Polar residues" evidence="2">
    <location>
        <begin position="163"/>
        <end position="174"/>
    </location>
</feature>
<feature type="compositionally biased region" description="Polar residues" evidence="2">
    <location>
        <begin position="57"/>
        <end position="71"/>
    </location>
</feature>
<feature type="region of interest" description="Disordered" evidence="2">
    <location>
        <begin position="238"/>
        <end position="271"/>
    </location>
</feature>
<organism evidence="3 4">
    <name type="scientific">Heracleum sosnowskyi</name>
    <dbReference type="NCBI Taxonomy" id="360622"/>
    <lineage>
        <taxon>Eukaryota</taxon>
        <taxon>Viridiplantae</taxon>
        <taxon>Streptophyta</taxon>
        <taxon>Embryophyta</taxon>
        <taxon>Tracheophyta</taxon>
        <taxon>Spermatophyta</taxon>
        <taxon>Magnoliopsida</taxon>
        <taxon>eudicotyledons</taxon>
        <taxon>Gunneridae</taxon>
        <taxon>Pentapetalae</taxon>
        <taxon>asterids</taxon>
        <taxon>campanulids</taxon>
        <taxon>Apiales</taxon>
        <taxon>Apiaceae</taxon>
        <taxon>Apioideae</taxon>
        <taxon>apioid superclade</taxon>
        <taxon>Tordylieae</taxon>
        <taxon>Tordyliinae</taxon>
        <taxon>Heracleum</taxon>
    </lineage>
</organism>
<feature type="compositionally biased region" description="Polar residues" evidence="2">
    <location>
        <begin position="23"/>
        <end position="43"/>
    </location>
</feature>
<feature type="compositionally biased region" description="Polar residues" evidence="2">
    <location>
        <begin position="851"/>
        <end position="867"/>
    </location>
</feature>
<feature type="region of interest" description="Disordered" evidence="2">
    <location>
        <begin position="836"/>
        <end position="871"/>
    </location>
</feature>
<feature type="region of interest" description="Disordered" evidence="2">
    <location>
        <begin position="326"/>
        <end position="378"/>
    </location>
</feature>
<feature type="region of interest" description="Disordered" evidence="2">
    <location>
        <begin position="403"/>
        <end position="431"/>
    </location>
</feature>
<feature type="compositionally biased region" description="Basic residues" evidence="2">
    <location>
        <begin position="781"/>
        <end position="794"/>
    </location>
</feature>
<feature type="compositionally biased region" description="Polar residues" evidence="2">
    <location>
        <begin position="326"/>
        <end position="338"/>
    </location>
</feature>
<evidence type="ECO:0000313" key="4">
    <source>
        <dbReference type="Proteomes" id="UP001237642"/>
    </source>
</evidence>